<reference evidence="1" key="2">
    <citation type="journal article" date="2021" name="PeerJ">
        <title>Extensive microbial diversity within the chicken gut microbiome revealed by metagenomics and culture.</title>
        <authorList>
            <person name="Gilroy R."/>
            <person name="Ravi A."/>
            <person name="Getino M."/>
            <person name="Pursley I."/>
            <person name="Horton D.L."/>
            <person name="Alikhan N.F."/>
            <person name="Baker D."/>
            <person name="Gharbi K."/>
            <person name="Hall N."/>
            <person name="Watson M."/>
            <person name="Adriaenssens E.M."/>
            <person name="Foster-Nyarko E."/>
            <person name="Jarju S."/>
            <person name="Secka A."/>
            <person name="Antonio M."/>
            <person name="Oren A."/>
            <person name="Chaudhuri R.R."/>
            <person name="La Ragione R."/>
            <person name="Hildebrand F."/>
            <person name="Pallen M.J."/>
        </authorList>
    </citation>
    <scope>NUCLEOTIDE SEQUENCE</scope>
    <source>
        <strain evidence="1">CHK152-2871</strain>
    </source>
</reference>
<dbReference type="GO" id="GO:0005524">
    <property type="term" value="F:ATP binding"/>
    <property type="evidence" value="ECO:0007669"/>
    <property type="project" value="InterPro"/>
</dbReference>
<organism evidence="1 2">
    <name type="scientific">Candidatus Galligastranaerophilus intestinavium</name>
    <dbReference type="NCBI Taxonomy" id="2840836"/>
    <lineage>
        <taxon>Bacteria</taxon>
        <taxon>Candidatus Galligastranaerophilus</taxon>
    </lineage>
</organism>
<dbReference type="PANTHER" id="PTHR46638:SF1">
    <property type="entry name" value="CORRINOID ADENOSYLTRANSFERASE"/>
    <property type="match status" value="1"/>
</dbReference>
<dbReference type="PIRSF" id="PIRSF015617">
    <property type="entry name" value="Adensltrnsf_CobA"/>
    <property type="match status" value="1"/>
</dbReference>
<sequence length="188" mass="21442">MQNDLHNPRFNKHGYIQVYTGNGKGKTTASLGLALRALGRNWRVLIIMFTKGGSDYGELYSFANLSDEIKKSFKIVNAGADRIVWRDNIEDIDRQEIKKGWDIALDAIKNNKYQLVILDEINIAIDLELIDLNEVLEVLKNKPEDMEIVLTGRNAKQEIIDIAHLVSEIVPVKHYWDIGVSAREGMEY</sequence>
<protein>
    <submittedName>
        <fullName evidence="1">Cob(I)yrinic acid a,c-diamide adenosyltransferase</fullName>
    </submittedName>
</protein>
<dbReference type="AlphaFoldDB" id="A0A9D1JZJ6"/>
<reference evidence="1" key="1">
    <citation type="submission" date="2020-10" db="EMBL/GenBank/DDBJ databases">
        <authorList>
            <person name="Gilroy R."/>
        </authorList>
    </citation>
    <scope>NUCLEOTIDE SEQUENCE</scope>
    <source>
        <strain evidence="1">CHK152-2871</strain>
    </source>
</reference>
<dbReference type="Pfam" id="PF02572">
    <property type="entry name" value="CobA_CobO_BtuR"/>
    <property type="match status" value="1"/>
</dbReference>
<dbReference type="GO" id="GO:0009236">
    <property type="term" value="P:cobalamin biosynthetic process"/>
    <property type="evidence" value="ECO:0007669"/>
    <property type="project" value="InterPro"/>
</dbReference>
<proteinExistence type="predicted"/>
<dbReference type="SUPFAM" id="SSF52540">
    <property type="entry name" value="P-loop containing nucleoside triphosphate hydrolases"/>
    <property type="match status" value="1"/>
</dbReference>
<gene>
    <name evidence="1" type="ORF">IAA86_08560</name>
</gene>
<evidence type="ECO:0000313" key="1">
    <source>
        <dbReference type="EMBL" id="HIS75053.1"/>
    </source>
</evidence>
<dbReference type="PANTHER" id="PTHR46638">
    <property type="entry name" value="CORRINOID ADENOSYLTRANSFERASE"/>
    <property type="match status" value="1"/>
</dbReference>
<evidence type="ECO:0000313" key="2">
    <source>
        <dbReference type="Proteomes" id="UP000886865"/>
    </source>
</evidence>
<dbReference type="CDD" id="cd00561">
    <property type="entry name" value="CobA_ACA"/>
    <property type="match status" value="1"/>
</dbReference>
<dbReference type="EMBL" id="DVJQ01000073">
    <property type="protein sequence ID" value="HIS75053.1"/>
    <property type="molecule type" value="Genomic_DNA"/>
</dbReference>
<accession>A0A9D1JZJ6</accession>
<comment type="caution">
    <text evidence="1">The sequence shown here is derived from an EMBL/GenBank/DDBJ whole genome shotgun (WGS) entry which is preliminary data.</text>
</comment>
<dbReference type="Proteomes" id="UP000886865">
    <property type="component" value="Unassembled WGS sequence"/>
</dbReference>
<dbReference type="Gene3D" id="3.40.50.300">
    <property type="entry name" value="P-loop containing nucleotide triphosphate hydrolases"/>
    <property type="match status" value="1"/>
</dbReference>
<dbReference type="InterPro" id="IPR003724">
    <property type="entry name" value="CblAdoTrfase_CobA"/>
</dbReference>
<dbReference type="InterPro" id="IPR027417">
    <property type="entry name" value="P-loop_NTPase"/>
</dbReference>
<dbReference type="GO" id="GO:0008817">
    <property type="term" value="F:corrinoid adenosyltransferase activity"/>
    <property type="evidence" value="ECO:0007669"/>
    <property type="project" value="InterPro"/>
</dbReference>
<name>A0A9D1JZJ6_9BACT</name>